<dbReference type="OrthoDB" id="10172156at2759"/>
<evidence type="ECO:0000313" key="4">
    <source>
        <dbReference type="Proteomes" id="UP000663852"/>
    </source>
</evidence>
<dbReference type="Proteomes" id="UP000663828">
    <property type="component" value="Unassembled WGS sequence"/>
</dbReference>
<comment type="caution">
    <text evidence="1">The sequence shown here is derived from an EMBL/GenBank/DDBJ whole genome shotgun (WGS) entry which is preliminary data.</text>
</comment>
<sequence>MRFDENIFTDCRIVAYSYREADVTSEEIKGYVHVVGELPFRAHLFSELQIQRYIKYCTKEKYSFVHVDATGGVLIKMREQNDVYIYGMVFKDGTDANDTITLAHAILTDHTVPSIGYFFYLMRYSVFRETDFYKIFKQD</sequence>
<reference evidence="1" key="1">
    <citation type="submission" date="2021-02" db="EMBL/GenBank/DDBJ databases">
        <authorList>
            <person name="Nowell W R."/>
        </authorList>
    </citation>
    <scope>NUCLEOTIDE SEQUENCE</scope>
</reference>
<proteinExistence type="predicted"/>
<organism evidence="1 4">
    <name type="scientific">Adineta ricciae</name>
    <name type="common">Rotifer</name>
    <dbReference type="NCBI Taxonomy" id="249248"/>
    <lineage>
        <taxon>Eukaryota</taxon>
        <taxon>Metazoa</taxon>
        <taxon>Spiralia</taxon>
        <taxon>Gnathifera</taxon>
        <taxon>Rotifera</taxon>
        <taxon>Eurotatoria</taxon>
        <taxon>Bdelloidea</taxon>
        <taxon>Adinetida</taxon>
        <taxon>Adinetidae</taxon>
        <taxon>Adineta</taxon>
    </lineage>
</organism>
<protein>
    <submittedName>
        <fullName evidence="1">Uncharacterized protein</fullName>
    </submittedName>
</protein>
<dbReference type="EMBL" id="CAJNOR010011003">
    <property type="protein sequence ID" value="CAF1658362.1"/>
    <property type="molecule type" value="Genomic_DNA"/>
</dbReference>
<gene>
    <name evidence="1" type="ORF">EDS130_LOCUS42210</name>
    <name evidence="2" type="ORF">XAT740_LOCUS56353</name>
</gene>
<evidence type="ECO:0000313" key="2">
    <source>
        <dbReference type="EMBL" id="CAF1658362.1"/>
    </source>
</evidence>
<name>A0A815SYP1_ADIRI</name>
<dbReference type="EMBL" id="CAJNOJ010000601">
    <property type="protein sequence ID" value="CAF1494205.1"/>
    <property type="molecule type" value="Genomic_DNA"/>
</dbReference>
<accession>A0A815SYP1</accession>
<dbReference type="Proteomes" id="UP000663852">
    <property type="component" value="Unassembled WGS sequence"/>
</dbReference>
<evidence type="ECO:0000313" key="3">
    <source>
        <dbReference type="Proteomes" id="UP000663828"/>
    </source>
</evidence>
<dbReference type="AlphaFoldDB" id="A0A815SYP1"/>
<evidence type="ECO:0000313" key="1">
    <source>
        <dbReference type="EMBL" id="CAF1494205.1"/>
    </source>
</evidence>
<keyword evidence="3" id="KW-1185">Reference proteome</keyword>